<dbReference type="InterPro" id="IPR006115">
    <property type="entry name" value="6PGDH_NADP-bd"/>
</dbReference>
<protein>
    <submittedName>
        <fullName evidence="5">NAD(P)-dependent oxidoreductase</fullName>
    </submittedName>
</protein>
<evidence type="ECO:0000313" key="6">
    <source>
        <dbReference type="Proteomes" id="UP000776276"/>
    </source>
</evidence>
<proteinExistence type="predicted"/>
<dbReference type="PIRSF" id="PIRSF000103">
    <property type="entry name" value="HIBADH"/>
    <property type="match status" value="1"/>
</dbReference>
<keyword evidence="6" id="KW-1185">Reference proteome</keyword>
<dbReference type="InterPro" id="IPR015815">
    <property type="entry name" value="HIBADH-related"/>
</dbReference>
<evidence type="ECO:0000259" key="3">
    <source>
        <dbReference type="Pfam" id="PF03446"/>
    </source>
</evidence>
<dbReference type="EMBL" id="JAHKRT010000005">
    <property type="protein sequence ID" value="MBU3078446.1"/>
    <property type="molecule type" value="Genomic_DNA"/>
</dbReference>
<feature type="domain" description="3-hydroxyisobutyrate dehydrogenase-like NAD-binding" evidence="4">
    <location>
        <begin position="166"/>
        <end position="284"/>
    </location>
</feature>
<evidence type="ECO:0000256" key="2">
    <source>
        <dbReference type="ARBA" id="ARBA00023027"/>
    </source>
</evidence>
<dbReference type="InterPro" id="IPR029154">
    <property type="entry name" value="HIBADH-like_NADP-bd"/>
</dbReference>
<gene>
    <name evidence="5" type="ORF">KOF26_11250</name>
</gene>
<dbReference type="PANTHER" id="PTHR43060">
    <property type="entry name" value="3-HYDROXYISOBUTYRATE DEHYDROGENASE-LIKE 1, MITOCHONDRIAL-RELATED"/>
    <property type="match status" value="1"/>
</dbReference>
<keyword evidence="1" id="KW-0560">Oxidoreductase</keyword>
<organism evidence="5 6">
    <name type="scientific">Sphingomonas quercus</name>
    <dbReference type="NCBI Taxonomy" id="2842451"/>
    <lineage>
        <taxon>Bacteria</taxon>
        <taxon>Pseudomonadati</taxon>
        <taxon>Pseudomonadota</taxon>
        <taxon>Alphaproteobacteria</taxon>
        <taxon>Sphingomonadales</taxon>
        <taxon>Sphingomonadaceae</taxon>
        <taxon>Sphingomonas</taxon>
    </lineage>
</organism>
<name>A0ABS6BKW2_9SPHN</name>
<comment type="caution">
    <text evidence="5">The sequence shown here is derived from an EMBL/GenBank/DDBJ whole genome shotgun (WGS) entry which is preliminary data.</text>
</comment>
<dbReference type="PANTHER" id="PTHR43060:SF15">
    <property type="entry name" value="3-HYDROXYISOBUTYRATE DEHYDROGENASE-LIKE 1, MITOCHONDRIAL-RELATED"/>
    <property type="match status" value="1"/>
</dbReference>
<evidence type="ECO:0000256" key="1">
    <source>
        <dbReference type="ARBA" id="ARBA00023002"/>
    </source>
</evidence>
<keyword evidence="2" id="KW-0520">NAD</keyword>
<evidence type="ECO:0000259" key="4">
    <source>
        <dbReference type="Pfam" id="PF14833"/>
    </source>
</evidence>
<dbReference type="Pfam" id="PF14833">
    <property type="entry name" value="NAD_binding_11"/>
    <property type="match status" value="1"/>
</dbReference>
<dbReference type="RefSeq" id="WP_216324673.1">
    <property type="nucleotide sequence ID" value="NZ_JAHKRT010000005.1"/>
</dbReference>
<sequence length="289" mass="30241">MARIAFIGLGVMGAPIAGHLARAGHQLTVHNRTAAKAEAWVAAFGGQQAGSPAEAAAGAEVIITCVGDDFDLQDATMGASGAFRSMVRDALFIDHSAVSARLARQLAVEGRDRGVRVVDAPMSGGQAGAVKGQLSLMCGGTKAAFAAAEPIMRAYAARIVHIGRPGAGQQAKRIDRVATAGIIQGLAEAIALARAADLDLDRVFEAMSGGAASSWFLENRWETMTRGDYDFGMAVDLMRKELALAIDEARVAGATLPVAALVDQFYGDVQAMGYGHDDNTALLRRFDRK</sequence>
<evidence type="ECO:0000313" key="5">
    <source>
        <dbReference type="EMBL" id="MBU3078446.1"/>
    </source>
</evidence>
<reference evidence="5 6" key="1">
    <citation type="submission" date="2021-06" db="EMBL/GenBank/DDBJ databases">
        <title>Sphingomonas sp. XMGL2, whole genome shotgun sequencing project.</title>
        <authorList>
            <person name="Zhao G."/>
            <person name="Shen L."/>
        </authorList>
    </citation>
    <scope>NUCLEOTIDE SEQUENCE [LARGE SCALE GENOMIC DNA]</scope>
    <source>
        <strain evidence="5 6">XMGL2</strain>
    </source>
</reference>
<accession>A0ABS6BKW2</accession>
<dbReference type="Proteomes" id="UP000776276">
    <property type="component" value="Unassembled WGS sequence"/>
</dbReference>
<feature type="domain" description="6-phosphogluconate dehydrogenase NADP-binding" evidence="3">
    <location>
        <begin position="3"/>
        <end position="163"/>
    </location>
</feature>
<dbReference type="Pfam" id="PF03446">
    <property type="entry name" value="NAD_binding_2"/>
    <property type="match status" value="1"/>
</dbReference>